<organism evidence="2 3">
    <name type="scientific">Gordonia caeni</name>
    <dbReference type="NCBI Taxonomy" id="1007097"/>
    <lineage>
        <taxon>Bacteria</taxon>
        <taxon>Bacillati</taxon>
        <taxon>Actinomycetota</taxon>
        <taxon>Actinomycetes</taxon>
        <taxon>Mycobacteriales</taxon>
        <taxon>Gordoniaceae</taxon>
        <taxon>Gordonia</taxon>
    </lineage>
</organism>
<evidence type="ECO:0000313" key="2">
    <source>
        <dbReference type="EMBL" id="GAA3953863.1"/>
    </source>
</evidence>
<comment type="caution">
    <text evidence="2">The sequence shown here is derived from an EMBL/GenBank/DDBJ whole genome shotgun (WGS) entry which is preliminary data.</text>
</comment>
<evidence type="ECO:0000313" key="3">
    <source>
        <dbReference type="Proteomes" id="UP001418444"/>
    </source>
</evidence>
<keyword evidence="1" id="KW-0808">Transferase</keyword>
<evidence type="ECO:0008006" key="4">
    <source>
        <dbReference type="Google" id="ProtNLM"/>
    </source>
</evidence>
<dbReference type="Proteomes" id="UP001418444">
    <property type="component" value="Unassembled WGS sequence"/>
</dbReference>
<dbReference type="RefSeq" id="WP_344781316.1">
    <property type="nucleotide sequence ID" value="NZ_BAAAZW010000003.1"/>
</dbReference>
<dbReference type="Gene3D" id="3.30.160.270">
    <property type="match status" value="1"/>
</dbReference>
<protein>
    <recommendedName>
        <fullName evidence="4">2-isopropylmalate synthase LeuA allosteric (dimerisation) domain-containing protein</fullName>
    </recommendedName>
</protein>
<evidence type="ECO:0000256" key="1">
    <source>
        <dbReference type="ARBA" id="ARBA00022679"/>
    </source>
</evidence>
<reference evidence="3" key="1">
    <citation type="journal article" date="2019" name="Int. J. Syst. Evol. Microbiol.">
        <title>The Global Catalogue of Microorganisms (GCM) 10K type strain sequencing project: providing services to taxonomists for standard genome sequencing and annotation.</title>
        <authorList>
            <consortium name="The Broad Institute Genomics Platform"/>
            <consortium name="The Broad Institute Genome Sequencing Center for Infectious Disease"/>
            <person name="Wu L."/>
            <person name="Ma J."/>
        </authorList>
    </citation>
    <scope>NUCLEOTIDE SEQUENCE [LARGE SCALE GENOMIC DNA]</scope>
    <source>
        <strain evidence="3">JCM 16923</strain>
    </source>
</reference>
<name>A0ABP7NTX3_9ACTN</name>
<sequence>MSTDRFDAAFSPRGAIDLRQLHVEPEAGDSVRCRVSLTVDHQPVDLEVSALGTIGAISELLYGLDAGVEIVALYQQDDDGQVAAYLQCARGEQRCWSYGRAAGGDEATVRALISAANQLTGRRAA</sequence>
<keyword evidence="3" id="KW-1185">Reference proteome</keyword>
<gene>
    <name evidence="2" type="ORF">GCM10022231_10220</name>
</gene>
<accession>A0ABP7NTX3</accession>
<dbReference type="SUPFAM" id="SSF110921">
    <property type="entry name" value="2-isopropylmalate synthase LeuA, allosteric (dimerisation) domain"/>
    <property type="match status" value="1"/>
</dbReference>
<dbReference type="InterPro" id="IPR036230">
    <property type="entry name" value="LeuA_allosteric_dom_sf"/>
</dbReference>
<proteinExistence type="predicted"/>
<dbReference type="EMBL" id="BAAAZW010000003">
    <property type="protein sequence ID" value="GAA3953863.1"/>
    <property type="molecule type" value="Genomic_DNA"/>
</dbReference>